<accession>A0A0C3HM58</accession>
<reference evidence="8 9" key="1">
    <citation type="submission" date="2014-04" db="EMBL/GenBank/DDBJ databases">
        <authorList>
            <consortium name="DOE Joint Genome Institute"/>
            <person name="Kuo A."/>
            <person name="Martino E."/>
            <person name="Perotto S."/>
            <person name="Kohler A."/>
            <person name="Nagy L.G."/>
            <person name="Floudas D."/>
            <person name="Copeland A."/>
            <person name="Barry K.W."/>
            <person name="Cichocki N."/>
            <person name="Veneault-Fourrey C."/>
            <person name="LaButti K."/>
            <person name="Lindquist E.A."/>
            <person name="Lipzen A."/>
            <person name="Lundell T."/>
            <person name="Morin E."/>
            <person name="Murat C."/>
            <person name="Sun H."/>
            <person name="Tunlid A."/>
            <person name="Henrissat B."/>
            <person name="Grigoriev I.V."/>
            <person name="Hibbett D.S."/>
            <person name="Martin F."/>
            <person name="Nordberg H.P."/>
            <person name="Cantor M.N."/>
            <person name="Hua S.X."/>
        </authorList>
    </citation>
    <scope>NUCLEOTIDE SEQUENCE [LARGE SCALE GENOMIC DNA]</scope>
    <source>
        <strain evidence="8 9">Zn</strain>
    </source>
</reference>
<sequence>MGIIESVAIIGTGPAGAIALSALAQEKAFSTIRVFERREKAGGCWIEDSKDVVHEYPNFEKLATRKPDEPLPIPPKLPTTTPPSTQYRFSETSIYSTLETNIDANAMSFSQEPFLEERTALNISRHGPNSPFRHWKVVEGYIQNLLNRSEYKDMVSYNTTVELIYKHKDEGKWVVTLRQPLQDGREDNWWTETFDAIVVATGHYTVPYIPETPGLAEFSSHFQGSVEHSKAWRGPEKYRGKRVVVVGASISAADISFALAHVVETPLNSCVRGNYHPYFSDWAFQHPNILRRPPIAHVVSNPKTDERSVYFQDGSKVENVDHIIFGTGYTWTLPFLPPLAATIRNNRLPNLYQHIFWREDHTLCFIGAISAGFTFKVFEWQAVLAARFLAGRVSLPPIDEQIRWEEDRMACKGDGVSFTGLYPDFEEYFEEVRMMAAHRITRMSGDVRTHIVSRTVIFFDHSPIFLMSDCCSFSISSKQQF</sequence>
<dbReference type="GO" id="GO:0050661">
    <property type="term" value="F:NADP binding"/>
    <property type="evidence" value="ECO:0007669"/>
    <property type="project" value="InterPro"/>
</dbReference>
<protein>
    <recommendedName>
        <fullName evidence="10">FAD/NAD(P)-binding domain-containing protein</fullName>
    </recommendedName>
</protein>
<dbReference type="PANTHER" id="PTHR23023">
    <property type="entry name" value="DIMETHYLANILINE MONOOXYGENASE"/>
    <property type="match status" value="1"/>
</dbReference>
<keyword evidence="6" id="KW-0560">Oxidoreductase</keyword>
<dbReference type="PRINTS" id="PR00419">
    <property type="entry name" value="ADXRDTASE"/>
</dbReference>
<evidence type="ECO:0000256" key="5">
    <source>
        <dbReference type="ARBA" id="ARBA00022857"/>
    </source>
</evidence>
<gene>
    <name evidence="8" type="ORF">OIDMADRAFT_39751</name>
</gene>
<evidence type="ECO:0000256" key="1">
    <source>
        <dbReference type="ARBA" id="ARBA00001974"/>
    </source>
</evidence>
<dbReference type="Gene3D" id="3.50.50.60">
    <property type="entry name" value="FAD/NAD(P)-binding domain"/>
    <property type="match status" value="2"/>
</dbReference>
<evidence type="ECO:0000256" key="6">
    <source>
        <dbReference type="ARBA" id="ARBA00023002"/>
    </source>
</evidence>
<dbReference type="OrthoDB" id="66881at2759"/>
<dbReference type="InterPro" id="IPR020946">
    <property type="entry name" value="Flavin_mOase-like"/>
</dbReference>
<evidence type="ECO:0000313" key="9">
    <source>
        <dbReference type="Proteomes" id="UP000054321"/>
    </source>
</evidence>
<evidence type="ECO:0008006" key="10">
    <source>
        <dbReference type="Google" id="ProtNLM"/>
    </source>
</evidence>
<evidence type="ECO:0000256" key="4">
    <source>
        <dbReference type="ARBA" id="ARBA00022827"/>
    </source>
</evidence>
<dbReference type="Pfam" id="PF13450">
    <property type="entry name" value="NAD_binding_8"/>
    <property type="match status" value="1"/>
</dbReference>
<dbReference type="FunFam" id="3.50.50.60:FF:000023">
    <property type="entry name" value="Dimethylaniline monooxygenase [N-oxide-forming]"/>
    <property type="match status" value="1"/>
</dbReference>
<name>A0A0C3HM58_OIDMZ</name>
<feature type="region of interest" description="Disordered" evidence="7">
    <location>
        <begin position="64"/>
        <end position="85"/>
    </location>
</feature>
<feature type="compositionally biased region" description="Pro residues" evidence="7">
    <location>
        <begin position="70"/>
        <end position="81"/>
    </location>
</feature>
<dbReference type="InParanoid" id="A0A0C3HM58"/>
<comment type="similarity">
    <text evidence="2">Belongs to the FMO family.</text>
</comment>
<dbReference type="Pfam" id="PF00743">
    <property type="entry name" value="FMO-like"/>
    <property type="match status" value="2"/>
</dbReference>
<keyword evidence="4" id="KW-0274">FAD</keyword>
<evidence type="ECO:0000256" key="7">
    <source>
        <dbReference type="SAM" id="MobiDB-lite"/>
    </source>
</evidence>
<dbReference type="Proteomes" id="UP000054321">
    <property type="component" value="Unassembled WGS sequence"/>
</dbReference>
<dbReference type="InterPro" id="IPR036188">
    <property type="entry name" value="FAD/NAD-bd_sf"/>
</dbReference>
<dbReference type="EMBL" id="KN832873">
    <property type="protein sequence ID" value="KIN03432.1"/>
    <property type="molecule type" value="Genomic_DNA"/>
</dbReference>
<keyword evidence="3" id="KW-0285">Flavoprotein</keyword>
<dbReference type="AlphaFoldDB" id="A0A0C3HM58"/>
<evidence type="ECO:0000313" key="8">
    <source>
        <dbReference type="EMBL" id="KIN03432.1"/>
    </source>
</evidence>
<reference evidence="9" key="2">
    <citation type="submission" date="2015-01" db="EMBL/GenBank/DDBJ databases">
        <title>Evolutionary Origins and Diversification of the Mycorrhizal Mutualists.</title>
        <authorList>
            <consortium name="DOE Joint Genome Institute"/>
            <consortium name="Mycorrhizal Genomics Consortium"/>
            <person name="Kohler A."/>
            <person name="Kuo A."/>
            <person name="Nagy L.G."/>
            <person name="Floudas D."/>
            <person name="Copeland A."/>
            <person name="Barry K.W."/>
            <person name="Cichocki N."/>
            <person name="Veneault-Fourrey C."/>
            <person name="LaButti K."/>
            <person name="Lindquist E.A."/>
            <person name="Lipzen A."/>
            <person name="Lundell T."/>
            <person name="Morin E."/>
            <person name="Murat C."/>
            <person name="Riley R."/>
            <person name="Ohm R."/>
            <person name="Sun H."/>
            <person name="Tunlid A."/>
            <person name="Henrissat B."/>
            <person name="Grigoriev I.V."/>
            <person name="Hibbett D.S."/>
            <person name="Martin F."/>
        </authorList>
    </citation>
    <scope>NUCLEOTIDE SEQUENCE [LARGE SCALE GENOMIC DNA]</scope>
    <source>
        <strain evidence="9">Zn</strain>
    </source>
</reference>
<keyword evidence="9" id="KW-1185">Reference proteome</keyword>
<dbReference type="SUPFAM" id="SSF51905">
    <property type="entry name" value="FAD/NAD(P)-binding domain"/>
    <property type="match status" value="2"/>
</dbReference>
<dbReference type="GO" id="GO:0004499">
    <property type="term" value="F:N,N-dimethylaniline monooxygenase activity"/>
    <property type="evidence" value="ECO:0007669"/>
    <property type="project" value="InterPro"/>
</dbReference>
<evidence type="ECO:0000256" key="3">
    <source>
        <dbReference type="ARBA" id="ARBA00022630"/>
    </source>
</evidence>
<organism evidence="8 9">
    <name type="scientific">Oidiodendron maius (strain Zn)</name>
    <dbReference type="NCBI Taxonomy" id="913774"/>
    <lineage>
        <taxon>Eukaryota</taxon>
        <taxon>Fungi</taxon>
        <taxon>Dikarya</taxon>
        <taxon>Ascomycota</taxon>
        <taxon>Pezizomycotina</taxon>
        <taxon>Leotiomycetes</taxon>
        <taxon>Leotiomycetes incertae sedis</taxon>
        <taxon>Myxotrichaceae</taxon>
        <taxon>Oidiodendron</taxon>
    </lineage>
</organism>
<proteinExistence type="inferred from homology"/>
<dbReference type="STRING" id="913774.A0A0C3HM58"/>
<dbReference type="HOGENOM" id="CLU_006909_5_3_1"/>
<keyword evidence="5" id="KW-0521">NADP</keyword>
<dbReference type="InterPro" id="IPR050346">
    <property type="entry name" value="FMO-like"/>
</dbReference>
<comment type="cofactor">
    <cofactor evidence="1">
        <name>FAD</name>
        <dbReference type="ChEBI" id="CHEBI:57692"/>
    </cofactor>
</comment>
<evidence type="ECO:0000256" key="2">
    <source>
        <dbReference type="ARBA" id="ARBA00009183"/>
    </source>
</evidence>
<dbReference type="GO" id="GO:0050660">
    <property type="term" value="F:flavin adenine dinucleotide binding"/>
    <property type="evidence" value="ECO:0007669"/>
    <property type="project" value="InterPro"/>
</dbReference>